<feature type="transmembrane region" description="Helical" evidence="1">
    <location>
        <begin position="12"/>
        <end position="33"/>
    </location>
</feature>
<dbReference type="Proteomes" id="UP000053411">
    <property type="component" value="Unassembled WGS sequence"/>
</dbReference>
<dbReference type="RefSeq" id="XP_016634269.1">
    <property type="nucleotide sequence ID" value="XM_016774342.1"/>
</dbReference>
<name>A0A0D2IT69_9EURO</name>
<keyword evidence="1" id="KW-1133">Transmembrane helix</keyword>
<evidence type="ECO:0000313" key="3">
    <source>
        <dbReference type="Proteomes" id="UP000053411"/>
    </source>
</evidence>
<dbReference type="AlphaFoldDB" id="A0A0D2IT69"/>
<accession>A0A0D2IT69</accession>
<dbReference type="VEuPathDB" id="FungiDB:Z520_03832"/>
<keyword evidence="3" id="KW-1185">Reference proteome</keyword>
<organism evidence="2 3">
    <name type="scientific">Fonsecaea multimorphosa CBS 102226</name>
    <dbReference type="NCBI Taxonomy" id="1442371"/>
    <lineage>
        <taxon>Eukaryota</taxon>
        <taxon>Fungi</taxon>
        <taxon>Dikarya</taxon>
        <taxon>Ascomycota</taxon>
        <taxon>Pezizomycotina</taxon>
        <taxon>Eurotiomycetes</taxon>
        <taxon>Chaetothyriomycetidae</taxon>
        <taxon>Chaetothyriales</taxon>
        <taxon>Herpotrichiellaceae</taxon>
        <taxon>Fonsecaea</taxon>
    </lineage>
</organism>
<proteinExistence type="predicted"/>
<dbReference type="EMBL" id="KN848067">
    <property type="protein sequence ID" value="KIY00147.1"/>
    <property type="molecule type" value="Genomic_DNA"/>
</dbReference>
<dbReference type="OrthoDB" id="4137152at2759"/>
<evidence type="ECO:0000256" key="1">
    <source>
        <dbReference type="SAM" id="Phobius"/>
    </source>
</evidence>
<protein>
    <submittedName>
        <fullName evidence="2">Uncharacterized protein</fullName>
    </submittedName>
</protein>
<keyword evidence="1" id="KW-0812">Transmembrane</keyword>
<reference evidence="2 3" key="1">
    <citation type="submission" date="2015-01" db="EMBL/GenBank/DDBJ databases">
        <title>The Genome Sequence of Fonsecaea multimorphosa CBS 102226.</title>
        <authorList>
            <consortium name="The Broad Institute Genomics Platform"/>
            <person name="Cuomo C."/>
            <person name="de Hoog S."/>
            <person name="Gorbushina A."/>
            <person name="Stielow B."/>
            <person name="Teixiera M."/>
            <person name="Abouelleil A."/>
            <person name="Chapman S.B."/>
            <person name="Priest M."/>
            <person name="Young S.K."/>
            <person name="Wortman J."/>
            <person name="Nusbaum C."/>
            <person name="Birren B."/>
        </authorList>
    </citation>
    <scope>NUCLEOTIDE SEQUENCE [LARGE SCALE GENOMIC DNA]</scope>
    <source>
        <strain evidence="2 3">CBS 102226</strain>
    </source>
</reference>
<sequence>MGLGADVTVSIVFGVFMAIIALVGLWQVAHYAARGLRTNDPRVNSFELEA</sequence>
<dbReference type="GeneID" id="27709578"/>
<evidence type="ECO:0000313" key="2">
    <source>
        <dbReference type="EMBL" id="KIY00147.1"/>
    </source>
</evidence>
<keyword evidence="1" id="KW-0472">Membrane</keyword>
<gene>
    <name evidence="2" type="ORF">Z520_03832</name>
</gene>